<keyword evidence="4" id="KW-0804">Transcription</keyword>
<keyword evidence="2" id="KW-0805">Transcription regulation</keyword>
<dbReference type="InterPro" id="IPR005119">
    <property type="entry name" value="LysR_subst-bd"/>
</dbReference>
<evidence type="ECO:0000256" key="3">
    <source>
        <dbReference type="ARBA" id="ARBA00023125"/>
    </source>
</evidence>
<evidence type="ECO:0000256" key="1">
    <source>
        <dbReference type="ARBA" id="ARBA00009437"/>
    </source>
</evidence>
<dbReference type="PROSITE" id="PS50931">
    <property type="entry name" value="HTH_LYSR"/>
    <property type="match status" value="1"/>
</dbReference>
<evidence type="ECO:0000313" key="6">
    <source>
        <dbReference type="EMBL" id="MCE2593887.1"/>
    </source>
</evidence>
<organism evidence="6 7">
    <name type="scientific">Motilimonas cestriensis</name>
    <dbReference type="NCBI Taxonomy" id="2742685"/>
    <lineage>
        <taxon>Bacteria</taxon>
        <taxon>Pseudomonadati</taxon>
        <taxon>Pseudomonadota</taxon>
        <taxon>Gammaproteobacteria</taxon>
        <taxon>Alteromonadales</taxon>
        <taxon>Alteromonadales genera incertae sedis</taxon>
        <taxon>Motilimonas</taxon>
    </lineage>
</organism>
<accession>A0ABS8W4J6</accession>
<dbReference type="SUPFAM" id="SSF46785">
    <property type="entry name" value="Winged helix' DNA-binding domain"/>
    <property type="match status" value="1"/>
</dbReference>
<evidence type="ECO:0000259" key="5">
    <source>
        <dbReference type="PROSITE" id="PS50931"/>
    </source>
</evidence>
<dbReference type="Proteomes" id="UP001201273">
    <property type="component" value="Unassembled WGS sequence"/>
</dbReference>
<comment type="caution">
    <text evidence="6">The sequence shown here is derived from an EMBL/GenBank/DDBJ whole genome shotgun (WGS) entry which is preliminary data.</text>
</comment>
<comment type="similarity">
    <text evidence="1">Belongs to the LysR transcriptional regulatory family.</text>
</comment>
<evidence type="ECO:0000256" key="4">
    <source>
        <dbReference type="ARBA" id="ARBA00023163"/>
    </source>
</evidence>
<reference evidence="6 7" key="1">
    <citation type="journal article" date="2022" name="Environ. Microbiol. Rep.">
        <title>Eco-phylogenetic analyses reveal divergent evolution of vitamin B12 metabolism in the marine bacterial family 'Psychromonadaceae'.</title>
        <authorList>
            <person name="Jin X."/>
            <person name="Yang Y."/>
            <person name="Cao H."/>
            <person name="Gao B."/>
            <person name="Zhao Z."/>
        </authorList>
    </citation>
    <scope>NUCLEOTIDE SEQUENCE [LARGE SCALE GENOMIC DNA]</scope>
    <source>
        <strain evidence="6 7">MKS20</strain>
    </source>
</reference>
<evidence type="ECO:0000256" key="2">
    <source>
        <dbReference type="ARBA" id="ARBA00023015"/>
    </source>
</evidence>
<keyword evidence="7" id="KW-1185">Reference proteome</keyword>
<dbReference type="CDD" id="cd05466">
    <property type="entry name" value="PBP2_LTTR_substrate"/>
    <property type="match status" value="1"/>
</dbReference>
<dbReference type="PANTHER" id="PTHR30126">
    <property type="entry name" value="HTH-TYPE TRANSCRIPTIONAL REGULATOR"/>
    <property type="match status" value="1"/>
</dbReference>
<dbReference type="Pfam" id="PF03466">
    <property type="entry name" value="LysR_substrate"/>
    <property type="match status" value="1"/>
</dbReference>
<sequence length="292" mass="33360">MNLAQVEIFCRVAESGSIAEAARLLNSNRTRLSMALKSLEKDLGVELFVRSGNRLELSEAGKTILRDCENLVSTADRIKNMCRAKEDTFAAEIWIARDDSLPGDFWRDTSLALSKKYPATSFSLVQASSGDLASMIELKQVDYAFGIDYVLDDMPSLKYQRLGKIRMMSVCRSEHKLAKMRRVEDFDLRRELQVCLAYLNLKENPELAPMASRFIGFNSFEHMLDAILRESAWGVLPEPLIKSYLREEQLGVIRHSYGLVQEEFCLLTPDFSQTHPAMEWLAEQVTEYLFSY</sequence>
<gene>
    <name evidence="6" type="ORF">K6Y31_03555</name>
</gene>
<dbReference type="SUPFAM" id="SSF53850">
    <property type="entry name" value="Periplasmic binding protein-like II"/>
    <property type="match status" value="1"/>
</dbReference>
<dbReference type="InterPro" id="IPR000847">
    <property type="entry name" value="LysR_HTH_N"/>
</dbReference>
<name>A0ABS8W4J6_9GAMM</name>
<proteinExistence type="inferred from homology"/>
<dbReference type="InterPro" id="IPR036390">
    <property type="entry name" value="WH_DNA-bd_sf"/>
</dbReference>
<dbReference type="RefSeq" id="WP_233051477.1">
    <property type="nucleotide sequence ID" value="NZ_JAIMJA010000003.1"/>
</dbReference>
<dbReference type="Gene3D" id="3.40.190.290">
    <property type="match status" value="1"/>
</dbReference>
<dbReference type="PANTHER" id="PTHR30126:SF22">
    <property type="entry name" value="HTH-TYPE TRANSCRIPTIONAL REGULATOR YHAJ-RELATED"/>
    <property type="match status" value="1"/>
</dbReference>
<dbReference type="Pfam" id="PF00126">
    <property type="entry name" value="HTH_1"/>
    <property type="match status" value="1"/>
</dbReference>
<dbReference type="Gene3D" id="1.10.10.10">
    <property type="entry name" value="Winged helix-like DNA-binding domain superfamily/Winged helix DNA-binding domain"/>
    <property type="match status" value="1"/>
</dbReference>
<protein>
    <submittedName>
        <fullName evidence="6">LysR family transcriptional regulator</fullName>
    </submittedName>
</protein>
<dbReference type="InterPro" id="IPR036388">
    <property type="entry name" value="WH-like_DNA-bd_sf"/>
</dbReference>
<evidence type="ECO:0000313" key="7">
    <source>
        <dbReference type="Proteomes" id="UP001201273"/>
    </source>
</evidence>
<dbReference type="EMBL" id="JAIMJA010000003">
    <property type="protein sequence ID" value="MCE2593887.1"/>
    <property type="molecule type" value="Genomic_DNA"/>
</dbReference>
<feature type="domain" description="HTH lysR-type" evidence="5">
    <location>
        <begin position="1"/>
        <end position="58"/>
    </location>
</feature>
<keyword evidence="3" id="KW-0238">DNA-binding</keyword>